<accession>A0A1A7XT56</accession>
<dbReference type="AlphaFoldDB" id="A0A1A7XT56"/>
<organism evidence="2">
    <name type="scientific">Iconisemion striatum</name>
    <dbReference type="NCBI Taxonomy" id="60296"/>
    <lineage>
        <taxon>Eukaryota</taxon>
        <taxon>Metazoa</taxon>
        <taxon>Chordata</taxon>
        <taxon>Craniata</taxon>
        <taxon>Vertebrata</taxon>
        <taxon>Euteleostomi</taxon>
        <taxon>Actinopterygii</taxon>
        <taxon>Neopterygii</taxon>
        <taxon>Teleostei</taxon>
        <taxon>Neoteleostei</taxon>
        <taxon>Acanthomorphata</taxon>
        <taxon>Ovalentaria</taxon>
        <taxon>Atherinomorphae</taxon>
        <taxon>Cyprinodontiformes</taxon>
        <taxon>Nothobranchiidae</taxon>
        <taxon>Iconisemion</taxon>
    </lineage>
</organism>
<evidence type="ECO:0000313" key="2">
    <source>
        <dbReference type="EMBL" id="SBP21014.1"/>
    </source>
</evidence>
<name>A0A1A7XT56_9TELE</name>
<sequence>MGGVRGQQIPSRFDPQKPSQQPAWPPPERSSFPSLSSSSSLDSRLKTPSLIPGRDISQPGSVCCVDSERKKPKAEKTQEGARGEEGDAAACHRASPTPRSGARGAPGGGEALQETAAPSPPRSLDYRTQADPDWTFTSRRSPEAEEGREGRPADGSRAAHPHLRSRSGSRVAWRRGMKSWCSTQGRRACRWGGTEMMSGRFLFHSTAPPFLIPSNTTKTRSTVTLSFHCWP</sequence>
<dbReference type="EMBL" id="HADW01019614">
    <property type="protein sequence ID" value="SBP21014.1"/>
    <property type="molecule type" value="Transcribed_RNA"/>
</dbReference>
<feature type="region of interest" description="Disordered" evidence="1">
    <location>
        <begin position="1"/>
        <end position="169"/>
    </location>
</feature>
<feature type="compositionally biased region" description="Basic and acidic residues" evidence="1">
    <location>
        <begin position="66"/>
        <end position="85"/>
    </location>
</feature>
<protein>
    <submittedName>
        <fullName evidence="2">Uncharacterized protein</fullName>
    </submittedName>
</protein>
<feature type="compositionally biased region" description="Basic and acidic residues" evidence="1">
    <location>
        <begin position="140"/>
        <end position="154"/>
    </location>
</feature>
<gene>
    <name evidence="2" type="primary">Nfu_g_1_012117</name>
</gene>
<proteinExistence type="predicted"/>
<feature type="compositionally biased region" description="Basic residues" evidence="1">
    <location>
        <begin position="159"/>
        <end position="169"/>
    </location>
</feature>
<reference evidence="2" key="2">
    <citation type="submission" date="2016-06" db="EMBL/GenBank/DDBJ databases">
        <title>The genome of a short-lived fish provides insights into sex chromosome evolution and the genetic control of aging.</title>
        <authorList>
            <person name="Reichwald K."/>
            <person name="Felder M."/>
            <person name="Petzold A."/>
            <person name="Koch P."/>
            <person name="Groth M."/>
            <person name="Platzer M."/>
        </authorList>
    </citation>
    <scope>NUCLEOTIDE SEQUENCE</scope>
    <source>
        <tissue evidence="2">Brain</tissue>
    </source>
</reference>
<reference evidence="2" key="1">
    <citation type="submission" date="2016-05" db="EMBL/GenBank/DDBJ databases">
        <authorList>
            <person name="Lavstsen T."/>
            <person name="Jespersen J.S."/>
        </authorList>
    </citation>
    <scope>NUCLEOTIDE SEQUENCE</scope>
    <source>
        <tissue evidence="2">Brain</tissue>
    </source>
</reference>
<evidence type="ECO:0000256" key="1">
    <source>
        <dbReference type="SAM" id="MobiDB-lite"/>
    </source>
</evidence>
<feature type="compositionally biased region" description="Low complexity" evidence="1">
    <location>
        <begin position="29"/>
        <end position="49"/>
    </location>
</feature>